<comment type="caution">
    <text evidence="2">The sequence shown here is derived from an EMBL/GenBank/DDBJ whole genome shotgun (WGS) entry which is preliminary data.</text>
</comment>
<reference evidence="2 3" key="1">
    <citation type="journal article" date="2015" name="Environ. Microbiol.">
        <title>Metagenome sequence of Elaphomyces granulatus from sporocarp tissue reveals Ascomycota ectomycorrhizal fingerprints of genome expansion and a Proteobacteria-rich microbiome.</title>
        <authorList>
            <person name="Quandt C.A."/>
            <person name="Kohler A."/>
            <person name="Hesse C.N."/>
            <person name="Sharpton T.J."/>
            <person name="Martin F."/>
            <person name="Spatafora J.W."/>
        </authorList>
    </citation>
    <scope>NUCLEOTIDE SEQUENCE [LARGE SCALE GENOMIC DNA]</scope>
    <source>
        <strain evidence="2 3">OSC145934</strain>
    </source>
</reference>
<dbReference type="AlphaFoldDB" id="A0A232M2C1"/>
<keyword evidence="3" id="KW-1185">Reference proteome</keyword>
<feature type="compositionally biased region" description="Polar residues" evidence="1">
    <location>
        <begin position="97"/>
        <end position="114"/>
    </location>
</feature>
<feature type="compositionally biased region" description="Low complexity" evidence="1">
    <location>
        <begin position="275"/>
        <end position="285"/>
    </location>
</feature>
<feature type="compositionally biased region" description="Low complexity" evidence="1">
    <location>
        <begin position="245"/>
        <end position="266"/>
    </location>
</feature>
<feature type="compositionally biased region" description="Basic and acidic residues" evidence="1">
    <location>
        <begin position="8"/>
        <end position="21"/>
    </location>
</feature>
<dbReference type="EMBL" id="NPHW01002878">
    <property type="protein sequence ID" value="OXV10561.1"/>
    <property type="molecule type" value="Genomic_DNA"/>
</dbReference>
<gene>
    <name evidence="2" type="ORF">Egran_01678</name>
</gene>
<feature type="compositionally biased region" description="Basic residues" evidence="1">
    <location>
        <begin position="173"/>
        <end position="182"/>
    </location>
</feature>
<evidence type="ECO:0000256" key="1">
    <source>
        <dbReference type="SAM" id="MobiDB-lite"/>
    </source>
</evidence>
<feature type="compositionally biased region" description="Basic residues" evidence="1">
    <location>
        <begin position="66"/>
        <end position="79"/>
    </location>
</feature>
<feature type="compositionally biased region" description="Polar residues" evidence="1">
    <location>
        <begin position="189"/>
        <end position="199"/>
    </location>
</feature>
<feature type="region of interest" description="Disordered" evidence="1">
    <location>
        <begin position="1"/>
        <end position="30"/>
    </location>
</feature>
<evidence type="ECO:0000313" key="2">
    <source>
        <dbReference type="EMBL" id="OXV10561.1"/>
    </source>
</evidence>
<feature type="region of interest" description="Disordered" evidence="1">
    <location>
        <begin position="232"/>
        <end position="359"/>
    </location>
</feature>
<dbReference type="Proteomes" id="UP000243515">
    <property type="component" value="Unassembled WGS sequence"/>
</dbReference>
<evidence type="ECO:0000313" key="3">
    <source>
        <dbReference type="Proteomes" id="UP000243515"/>
    </source>
</evidence>
<feature type="compositionally biased region" description="Low complexity" evidence="1">
    <location>
        <begin position="200"/>
        <end position="215"/>
    </location>
</feature>
<feature type="region of interest" description="Disordered" evidence="1">
    <location>
        <begin position="44"/>
        <end position="217"/>
    </location>
</feature>
<name>A0A232M2C1_9EURO</name>
<accession>A0A232M2C1</accession>
<feature type="compositionally biased region" description="Low complexity" evidence="1">
    <location>
        <begin position="50"/>
        <end position="59"/>
    </location>
</feature>
<sequence length="359" mass="38295">MQSATELIGEKGPRLGEHVEETQDDAQQSVVVIAESNVDRLTERREVQQEEVQVPPAAESQDIARRGQKGKSRVQRPRPSKLGATPAAQEVDVPHSAGSQLTHPISTQAQPGTMQLQKPRRGRPPKRQPTQPPPTDLDQLPVRPDSTGIPTLRPVLPDLSQQPWQGRQTRSMSRSRSRSQLHLKHDLPQQPQGRQTRSMSQAQLQSQSQSQLQQSRAFTRRQPLTNLLPSLQQLHLPQPPPPALLPLAPFYQQPQLGTTPGQPIGTSTGSPHQYTTAPIGPTGLLPGAGGPTMMGFSAAGHRARIRQQPQQQGMTATGPGPGIALTATAASTPAASTPAAVSAVSAVPGAGNAGSTSPY</sequence>
<protein>
    <submittedName>
        <fullName evidence="2">Uncharacterized protein</fullName>
    </submittedName>
</protein>
<feature type="compositionally biased region" description="Low complexity" evidence="1">
    <location>
        <begin position="327"/>
        <end position="359"/>
    </location>
</feature>
<organism evidence="2 3">
    <name type="scientific">Elaphomyces granulatus</name>
    <dbReference type="NCBI Taxonomy" id="519963"/>
    <lineage>
        <taxon>Eukaryota</taxon>
        <taxon>Fungi</taxon>
        <taxon>Dikarya</taxon>
        <taxon>Ascomycota</taxon>
        <taxon>Pezizomycotina</taxon>
        <taxon>Eurotiomycetes</taxon>
        <taxon>Eurotiomycetidae</taxon>
        <taxon>Eurotiales</taxon>
        <taxon>Elaphomycetaceae</taxon>
        <taxon>Elaphomyces</taxon>
    </lineage>
</organism>
<proteinExistence type="predicted"/>